<dbReference type="CDD" id="cd08547">
    <property type="entry name" value="Type_II_cohesin"/>
    <property type="match status" value="1"/>
</dbReference>
<organism evidence="2">
    <name type="scientific">marine metagenome</name>
    <dbReference type="NCBI Taxonomy" id="408172"/>
    <lineage>
        <taxon>unclassified sequences</taxon>
        <taxon>metagenomes</taxon>
        <taxon>ecological metagenomes</taxon>
    </lineage>
</organism>
<dbReference type="AlphaFoldDB" id="A0A382EJW6"/>
<dbReference type="SUPFAM" id="SSF49384">
    <property type="entry name" value="Carbohydrate-binding domain"/>
    <property type="match status" value="1"/>
</dbReference>
<dbReference type="GO" id="GO:0000272">
    <property type="term" value="P:polysaccharide catabolic process"/>
    <property type="evidence" value="ECO:0007669"/>
    <property type="project" value="InterPro"/>
</dbReference>
<accession>A0A382EJW6</accession>
<name>A0A382EJW6_9ZZZZ</name>
<sequence length="112" mass="11797">MGPENLRGANVVFQYDQNKLSVLNITVGGLSAGSNPLFFVDTDTPGIVEIVSVSLNVDSTSINQNLSIAQISFTATSTGQSTLDFQPECEMLDPDGNSIEIKGFGQGVVDAQ</sequence>
<reference evidence="2" key="1">
    <citation type="submission" date="2018-05" db="EMBL/GenBank/DDBJ databases">
        <authorList>
            <person name="Lanie J.A."/>
            <person name="Ng W.-L."/>
            <person name="Kazmierczak K.M."/>
            <person name="Andrzejewski T.M."/>
            <person name="Davidsen T.M."/>
            <person name="Wayne K.J."/>
            <person name="Tettelin H."/>
            <person name="Glass J.I."/>
            <person name="Rusch D."/>
            <person name="Podicherti R."/>
            <person name="Tsui H.-C.T."/>
            <person name="Winkler M.E."/>
        </authorList>
    </citation>
    <scope>NUCLEOTIDE SEQUENCE</scope>
</reference>
<dbReference type="InterPro" id="IPR002102">
    <property type="entry name" value="Cohesin_dom"/>
</dbReference>
<evidence type="ECO:0000259" key="1">
    <source>
        <dbReference type="Pfam" id="PF00963"/>
    </source>
</evidence>
<gene>
    <name evidence="2" type="ORF">METZ01_LOCUS203057</name>
</gene>
<feature type="domain" description="Cohesin" evidence="1">
    <location>
        <begin position="6"/>
        <end position="82"/>
    </location>
</feature>
<dbReference type="InterPro" id="IPR008965">
    <property type="entry name" value="CBM2/CBM3_carb-bd_dom_sf"/>
</dbReference>
<evidence type="ECO:0000313" key="2">
    <source>
        <dbReference type="EMBL" id="SVB50203.1"/>
    </source>
</evidence>
<dbReference type="Pfam" id="PF00963">
    <property type="entry name" value="Cohesin"/>
    <property type="match status" value="1"/>
</dbReference>
<proteinExistence type="predicted"/>
<dbReference type="GO" id="GO:0030246">
    <property type="term" value="F:carbohydrate binding"/>
    <property type="evidence" value="ECO:0007669"/>
    <property type="project" value="InterPro"/>
</dbReference>
<dbReference type="Gene3D" id="2.60.40.680">
    <property type="match status" value="1"/>
</dbReference>
<protein>
    <recommendedName>
        <fullName evidence="1">Cohesin domain-containing protein</fullName>
    </recommendedName>
</protein>
<dbReference type="EMBL" id="UINC01044573">
    <property type="protein sequence ID" value="SVB50203.1"/>
    <property type="molecule type" value="Genomic_DNA"/>
</dbReference>